<evidence type="ECO:0000256" key="3">
    <source>
        <dbReference type="PROSITE-ProRule" id="PRU00023"/>
    </source>
</evidence>
<dbReference type="PANTHER" id="PTHR24171">
    <property type="entry name" value="ANKYRIN REPEAT DOMAIN-CONTAINING PROTEIN 39-RELATED"/>
    <property type="match status" value="1"/>
</dbReference>
<evidence type="ECO:0000256" key="4">
    <source>
        <dbReference type="SAM" id="MobiDB-lite"/>
    </source>
</evidence>
<organism evidence="6 7">
    <name type="scientific">Didymodactylos carnosus</name>
    <dbReference type="NCBI Taxonomy" id="1234261"/>
    <lineage>
        <taxon>Eukaryota</taxon>
        <taxon>Metazoa</taxon>
        <taxon>Spiralia</taxon>
        <taxon>Gnathifera</taxon>
        <taxon>Rotifera</taxon>
        <taxon>Eurotatoria</taxon>
        <taxon>Bdelloidea</taxon>
        <taxon>Philodinida</taxon>
        <taxon>Philodinidae</taxon>
        <taxon>Didymodactylos</taxon>
    </lineage>
</organism>
<evidence type="ECO:0000313" key="7">
    <source>
        <dbReference type="Proteomes" id="UP000682733"/>
    </source>
</evidence>
<evidence type="ECO:0000313" key="5">
    <source>
        <dbReference type="EMBL" id="CAF1127998.1"/>
    </source>
</evidence>
<dbReference type="PROSITE" id="PS50088">
    <property type="entry name" value="ANK_REPEAT"/>
    <property type="match status" value="3"/>
</dbReference>
<accession>A0A8S2LKA6</accession>
<proteinExistence type="predicted"/>
<gene>
    <name evidence="5" type="ORF">OVA965_LOCUS20508</name>
    <name evidence="6" type="ORF">TMI583_LOCUS20906</name>
</gene>
<sequence length="451" mass="51010">MAQIMMSYLFKTNLSAFRSAILKDDTDKICRILDVERDHLFKDVDSTGNSGLLLAVMYSSPITVRLLLSQGAHPDKANSITYETPLSYLAQLKCEPNSAEEKRAYEIAQSLIEAGAYVDKPTFDNYMDEKGSIYLGKETPLMIAVKKQNLTIAKLLCESGANINYAERKSKIRPIHIAVTNGDEKMFDLFDNCGAQMKDVLTEGDNTLLHWFCYIKSNESLYILKRLLELGCDINAENHHQRTPLMLGARNGLVETVRLLLNKGAKTDKIDFKGYRALDFAKVFNQMACYHLLKDVTDPLPTVSSEASAQGPSAVRRRLGPTLSNQVRLQRDNSLVWRKKLQSNEQRRATIDNHPSPAHSTQSDDMSVVGNNRTIDDERNNVDLHQSVGNINTDSSFNSYNQKIDQGYDKVWEVNAPTTKKDEDVLKNIIRSSQRKLIMKLDKRTKSLYMT</sequence>
<feature type="region of interest" description="Disordered" evidence="4">
    <location>
        <begin position="302"/>
        <end position="324"/>
    </location>
</feature>
<dbReference type="Proteomes" id="UP000677228">
    <property type="component" value="Unassembled WGS sequence"/>
</dbReference>
<feature type="repeat" description="ANK" evidence="3">
    <location>
        <begin position="136"/>
        <end position="168"/>
    </location>
</feature>
<dbReference type="EMBL" id="CAJNOK010010922">
    <property type="protein sequence ID" value="CAF1127998.1"/>
    <property type="molecule type" value="Genomic_DNA"/>
</dbReference>
<protein>
    <submittedName>
        <fullName evidence="6">Uncharacterized protein</fullName>
    </submittedName>
</protein>
<dbReference type="Pfam" id="PF12796">
    <property type="entry name" value="Ank_2"/>
    <property type="match status" value="2"/>
</dbReference>
<evidence type="ECO:0000313" key="6">
    <source>
        <dbReference type="EMBL" id="CAF3907862.1"/>
    </source>
</evidence>
<feature type="compositionally biased region" description="Polar residues" evidence="4">
    <location>
        <begin position="302"/>
        <end position="311"/>
    </location>
</feature>
<evidence type="ECO:0000256" key="1">
    <source>
        <dbReference type="ARBA" id="ARBA00022737"/>
    </source>
</evidence>
<comment type="caution">
    <text evidence="6">The sequence shown here is derived from an EMBL/GenBank/DDBJ whole genome shotgun (WGS) entry which is preliminary data.</text>
</comment>
<keyword evidence="1" id="KW-0677">Repeat</keyword>
<dbReference type="SUPFAM" id="SSF48403">
    <property type="entry name" value="Ankyrin repeat"/>
    <property type="match status" value="1"/>
</dbReference>
<keyword evidence="2 3" id="KW-0040">ANK repeat</keyword>
<name>A0A8S2LKA6_9BILA</name>
<feature type="compositionally biased region" description="Polar residues" evidence="4">
    <location>
        <begin position="358"/>
        <end position="367"/>
    </location>
</feature>
<dbReference type="Gene3D" id="1.25.40.20">
    <property type="entry name" value="Ankyrin repeat-containing domain"/>
    <property type="match status" value="2"/>
</dbReference>
<feature type="repeat" description="ANK" evidence="3">
    <location>
        <begin position="47"/>
        <end position="79"/>
    </location>
</feature>
<evidence type="ECO:0000256" key="2">
    <source>
        <dbReference type="ARBA" id="ARBA00023043"/>
    </source>
</evidence>
<dbReference type="SMART" id="SM00248">
    <property type="entry name" value="ANK"/>
    <property type="match status" value="6"/>
</dbReference>
<feature type="repeat" description="ANK" evidence="3">
    <location>
        <begin position="240"/>
        <end position="272"/>
    </location>
</feature>
<feature type="region of interest" description="Disordered" evidence="4">
    <location>
        <begin position="342"/>
        <end position="367"/>
    </location>
</feature>
<reference evidence="6" key="1">
    <citation type="submission" date="2021-02" db="EMBL/GenBank/DDBJ databases">
        <authorList>
            <person name="Nowell W R."/>
        </authorList>
    </citation>
    <scope>NUCLEOTIDE SEQUENCE</scope>
</reference>
<dbReference type="Proteomes" id="UP000682733">
    <property type="component" value="Unassembled WGS sequence"/>
</dbReference>
<dbReference type="InterPro" id="IPR036770">
    <property type="entry name" value="Ankyrin_rpt-contain_sf"/>
</dbReference>
<dbReference type="InterPro" id="IPR002110">
    <property type="entry name" value="Ankyrin_rpt"/>
</dbReference>
<dbReference type="PROSITE" id="PS50297">
    <property type="entry name" value="ANK_REP_REGION"/>
    <property type="match status" value="2"/>
</dbReference>
<dbReference type="EMBL" id="CAJOBA010020373">
    <property type="protein sequence ID" value="CAF3907862.1"/>
    <property type="molecule type" value="Genomic_DNA"/>
</dbReference>
<dbReference type="AlphaFoldDB" id="A0A8S2LKA6"/>
<dbReference type="PANTHER" id="PTHR24171:SF10">
    <property type="entry name" value="ANKYRIN REPEAT DOMAIN-CONTAINING PROTEIN 29-LIKE"/>
    <property type="match status" value="1"/>
</dbReference>